<dbReference type="PANTHER" id="PTHR33989">
    <property type="match status" value="1"/>
</dbReference>
<dbReference type="Pfam" id="PF02378">
    <property type="entry name" value="PTS_EIIC"/>
    <property type="match status" value="1"/>
</dbReference>
<reference evidence="12" key="3">
    <citation type="submission" date="2024-03" db="EMBL/GenBank/DDBJ databases">
        <title>The Genome Sequence of Enterococcus sp. DIV0242b.</title>
        <authorList>
            <consortium name="The Broad Institute Genomics Platform"/>
            <consortium name="The Broad Institute Microbial Omics Core"/>
            <consortium name="The Broad Institute Genomic Center for Infectious Diseases"/>
            <person name="Earl A."/>
            <person name="Manson A."/>
            <person name="Gilmore M."/>
            <person name="Schwartman J."/>
            <person name="Shea T."/>
            <person name="Abouelleil A."/>
            <person name="Cao P."/>
            <person name="Chapman S."/>
            <person name="Cusick C."/>
            <person name="Young S."/>
            <person name="Neafsey D."/>
            <person name="Nusbaum C."/>
            <person name="Birren B."/>
        </authorList>
    </citation>
    <scope>NUCLEOTIDE SEQUENCE</scope>
    <source>
        <strain evidence="12">9E7_DIV0242</strain>
    </source>
</reference>
<dbReference type="InterPro" id="IPR003352">
    <property type="entry name" value="PTS_EIIC"/>
</dbReference>
<feature type="transmembrane region" description="Helical" evidence="9">
    <location>
        <begin position="103"/>
        <end position="121"/>
    </location>
</feature>
<dbReference type="PANTHER" id="PTHR33989:SF11">
    <property type="entry name" value="LICHENAN PERMEASE IIC COMPONENT"/>
    <property type="match status" value="1"/>
</dbReference>
<reference evidence="12" key="2">
    <citation type="submission" date="2017-05" db="EMBL/GenBank/DDBJ databases">
        <authorList>
            <consortium name="The Broad Institute Genomics Platform"/>
            <consortium name="The Broad Institute Genomic Center for Infectious Diseases"/>
            <person name="Earl A."/>
            <person name="Manson A."/>
            <person name="Schwartman J."/>
            <person name="Gilmore M."/>
            <person name="Abouelleil A."/>
            <person name="Cao P."/>
            <person name="Chapman S."/>
            <person name="Cusick C."/>
            <person name="Shea T."/>
            <person name="Young S."/>
            <person name="Neafsey D."/>
            <person name="Nusbaum C."/>
            <person name="Birren B."/>
        </authorList>
    </citation>
    <scope>NUCLEOTIDE SEQUENCE</scope>
    <source>
        <strain evidence="12">9E7_DIV0242</strain>
    </source>
</reference>
<feature type="domain" description="PTS EIIC type-3" evidence="10">
    <location>
        <begin position="8"/>
        <end position="404"/>
    </location>
</feature>
<dbReference type="RefSeq" id="WP_086347475.1">
    <property type="nucleotide sequence ID" value="NZ_CP147247.1"/>
</dbReference>
<feature type="transmembrane region" description="Helical" evidence="9">
    <location>
        <begin position="71"/>
        <end position="91"/>
    </location>
</feature>
<dbReference type="GO" id="GO:0005886">
    <property type="term" value="C:plasma membrane"/>
    <property type="evidence" value="ECO:0007669"/>
    <property type="project" value="UniProtKB-SubCell"/>
</dbReference>
<keyword evidence="6 9" id="KW-1133">Transmembrane helix</keyword>
<feature type="transmembrane region" description="Helical" evidence="9">
    <location>
        <begin position="360"/>
        <end position="380"/>
    </location>
</feature>
<reference evidence="11" key="1">
    <citation type="submission" date="2017-05" db="EMBL/GenBank/DDBJ databases">
        <title>The Genome Sequence of Enterococcus sp. 9E7_DIV0242.</title>
        <authorList>
            <consortium name="The Broad Institute Genomics Platform"/>
            <consortium name="The Broad Institute Genomic Center for Infectious Diseases"/>
            <person name="Earl A."/>
            <person name="Manson A."/>
            <person name="Schwartman J."/>
            <person name="Gilmore M."/>
            <person name="Abouelleil A."/>
            <person name="Cao P."/>
            <person name="Chapman S."/>
            <person name="Cusick C."/>
            <person name="Shea T."/>
            <person name="Young S."/>
            <person name="Neafsey D."/>
            <person name="Nusbaum C."/>
            <person name="Birren B."/>
        </authorList>
    </citation>
    <scope>NUCLEOTIDE SEQUENCE [LARGE SCALE GENOMIC DNA]</scope>
    <source>
        <strain evidence="11">9E7_DIV0242</strain>
    </source>
</reference>
<feature type="transmembrane region" description="Helical" evidence="9">
    <location>
        <begin position="133"/>
        <end position="155"/>
    </location>
</feature>
<keyword evidence="5 9" id="KW-0812">Transmembrane</keyword>
<evidence type="ECO:0000256" key="6">
    <source>
        <dbReference type="ARBA" id="ARBA00022989"/>
    </source>
</evidence>
<evidence type="ECO:0000256" key="7">
    <source>
        <dbReference type="ARBA" id="ARBA00023136"/>
    </source>
</evidence>
<evidence type="ECO:0000256" key="5">
    <source>
        <dbReference type="ARBA" id="ARBA00022692"/>
    </source>
</evidence>
<evidence type="ECO:0000256" key="2">
    <source>
        <dbReference type="ARBA" id="ARBA00022448"/>
    </source>
</evidence>
<evidence type="ECO:0000313" key="13">
    <source>
        <dbReference type="Proteomes" id="UP000195141"/>
    </source>
</evidence>
<dbReference type="GO" id="GO:0008982">
    <property type="term" value="F:protein-N(PI)-phosphohistidine-sugar phosphotransferase activity"/>
    <property type="evidence" value="ECO:0007669"/>
    <property type="project" value="UniProtKB-UniRule"/>
</dbReference>
<feature type="transmembrane region" description="Helical" evidence="9">
    <location>
        <begin position="31"/>
        <end position="51"/>
    </location>
</feature>
<dbReference type="EMBL" id="CP147247">
    <property type="protein sequence ID" value="WYJ88538.1"/>
    <property type="molecule type" value="Genomic_DNA"/>
</dbReference>
<evidence type="ECO:0000313" key="12">
    <source>
        <dbReference type="EMBL" id="WYJ88538.1"/>
    </source>
</evidence>
<dbReference type="InterPro" id="IPR004796">
    <property type="entry name" value="PTS_IIC_cello"/>
</dbReference>
<organism evidence="11">
    <name type="scientific">Candidatus Enterococcus clewellii</name>
    <dbReference type="NCBI Taxonomy" id="1834193"/>
    <lineage>
        <taxon>Bacteria</taxon>
        <taxon>Bacillati</taxon>
        <taxon>Bacillota</taxon>
        <taxon>Bacilli</taxon>
        <taxon>Lactobacillales</taxon>
        <taxon>Enterococcaceae</taxon>
        <taxon>Enterococcus</taxon>
    </lineage>
</organism>
<dbReference type="PROSITE" id="PS51105">
    <property type="entry name" value="PTS_EIIC_TYPE_3"/>
    <property type="match status" value="1"/>
</dbReference>
<keyword evidence="2 8" id="KW-0813">Transport</keyword>
<evidence type="ECO:0000256" key="1">
    <source>
        <dbReference type="ARBA" id="ARBA00004651"/>
    </source>
</evidence>
<dbReference type="InterPro" id="IPR051088">
    <property type="entry name" value="PTS_Sugar-EIIC/EIIB"/>
</dbReference>
<feature type="transmembrane region" description="Helical" evidence="9">
    <location>
        <begin position="275"/>
        <end position="297"/>
    </location>
</feature>
<comment type="function">
    <text evidence="8">The phosphoenolpyruvate-dependent sugar phosphotransferase system (PTS), a major carbohydrate active -transport system, catalyzes the phosphorylation of incoming sugar substrates concomitant with their translocation across the cell membrane.</text>
</comment>
<evidence type="ECO:0000256" key="9">
    <source>
        <dbReference type="SAM" id="Phobius"/>
    </source>
</evidence>
<feature type="transmembrane region" description="Helical" evidence="9">
    <location>
        <begin position="176"/>
        <end position="198"/>
    </location>
</feature>
<keyword evidence="13" id="KW-1185">Reference proteome</keyword>
<feature type="transmembrane region" description="Helical" evidence="9">
    <location>
        <begin position="386"/>
        <end position="405"/>
    </location>
</feature>
<evidence type="ECO:0000256" key="3">
    <source>
        <dbReference type="ARBA" id="ARBA00022475"/>
    </source>
</evidence>
<dbReference type="OrthoDB" id="1550290at2"/>
<dbReference type="EMBL" id="NGMM01000001">
    <property type="protein sequence ID" value="OTP18491.1"/>
    <property type="molecule type" value="Genomic_DNA"/>
</dbReference>
<sequence length="423" mass="46307">MNNLMSFVENKVMPPMMKVSNQRHLSAIRDGLIATIPITVIGSIFLLIPYIPWPQSYVDFMGNNPDLVSKLILPFNMSMGLLSIYSSFGIGSRLAQSYDMDSLAGGISAIFTFFMTLSFTVTDEGSFISTKYLGGEGMFTSILTAILAVEVMRLCKKYNIGIRLPEQVPSNVSSSFEVLIPVFFSMTIVWLVTHVLGFNVNELIADIITPLLSVSSNSIAAPMIYVLLTCLMWIFGIHPQILATVMLPIWLLNSEANMAAAQAGTAIPNIGVQPFIFTFLWIGGGGGTLALCGLMCFSKSKFLKKLGRLSIVPGFFNINEPLLFGLPIVLNPALAIPFVLAPVICTFTTYFAFTTGIVPGMGYPLAAVWTVPSVFAGVIATASIRGALLVIFNFLIYLVIYYPFFKTYERKMVQQELGEESTN</sequence>
<name>A0A242KBE9_9ENTE</name>
<keyword evidence="4 8" id="KW-0762">Sugar transport</keyword>
<gene>
    <name evidence="12" type="ORF">A5888_000257</name>
    <name evidence="11" type="ORF">A5888_000305</name>
</gene>
<dbReference type="GO" id="GO:1901264">
    <property type="term" value="P:carbohydrate derivative transport"/>
    <property type="evidence" value="ECO:0007669"/>
    <property type="project" value="TreeGrafter"/>
</dbReference>
<proteinExistence type="predicted"/>
<evidence type="ECO:0000259" key="10">
    <source>
        <dbReference type="PROSITE" id="PS51105"/>
    </source>
</evidence>
<evidence type="ECO:0000313" key="11">
    <source>
        <dbReference type="EMBL" id="OTP18491.1"/>
    </source>
</evidence>
<comment type="subcellular location">
    <subcellularLocation>
        <location evidence="1">Cell membrane</location>
        <topology evidence="1">Multi-pass membrane protein</topology>
    </subcellularLocation>
</comment>
<evidence type="ECO:0000256" key="8">
    <source>
        <dbReference type="PIRNR" id="PIRNR006351"/>
    </source>
</evidence>
<protein>
    <recommendedName>
        <fullName evidence="8">Permease IIC component</fullName>
    </recommendedName>
</protein>
<feature type="transmembrane region" description="Helical" evidence="9">
    <location>
        <begin position="218"/>
        <end position="235"/>
    </location>
</feature>
<dbReference type="NCBIfam" id="TIGR00410">
    <property type="entry name" value="lacE"/>
    <property type="match status" value="1"/>
</dbReference>
<keyword evidence="7 8" id="KW-0472">Membrane</keyword>
<dbReference type="AlphaFoldDB" id="A0A242KBE9"/>
<dbReference type="Proteomes" id="UP000195141">
    <property type="component" value="Chromosome"/>
</dbReference>
<accession>A0A242KBE9</accession>
<keyword evidence="3 8" id="KW-1003">Cell membrane</keyword>
<dbReference type="InterPro" id="IPR004501">
    <property type="entry name" value="PTS_EIIC_3"/>
</dbReference>
<evidence type="ECO:0000256" key="4">
    <source>
        <dbReference type="ARBA" id="ARBA00022597"/>
    </source>
</evidence>
<dbReference type="GO" id="GO:0009401">
    <property type="term" value="P:phosphoenolpyruvate-dependent sugar phosphotransferase system"/>
    <property type="evidence" value="ECO:0007669"/>
    <property type="project" value="InterPro"/>
</dbReference>
<dbReference type="PIRSF" id="PIRSF006351">
    <property type="entry name" value="PTS_EIIC-Cellobiose"/>
    <property type="match status" value="1"/>
</dbReference>